<dbReference type="PANTHER" id="PTHR30627:SF1">
    <property type="entry name" value="PEPTIDOGLYCAN D,D-TRANSPEPTIDASE FTSI"/>
    <property type="match status" value="1"/>
</dbReference>
<dbReference type="SUPFAM" id="SSF56601">
    <property type="entry name" value="beta-lactamase/transpeptidase-like"/>
    <property type="match status" value="1"/>
</dbReference>
<evidence type="ECO:0000259" key="4">
    <source>
        <dbReference type="Pfam" id="PF00905"/>
    </source>
</evidence>
<dbReference type="EMBL" id="MGJT01000017">
    <property type="protein sequence ID" value="OGN12507.1"/>
    <property type="molecule type" value="Genomic_DNA"/>
</dbReference>
<evidence type="ECO:0000313" key="5">
    <source>
        <dbReference type="EMBL" id="OGN12507.1"/>
    </source>
</evidence>
<proteinExistence type="predicted"/>
<protein>
    <recommendedName>
        <fullName evidence="4">Penicillin-binding protein transpeptidase domain-containing protein</fullName>
    </recommendedName>
</protein>
<keyword evidence="3" id="KW-0812">Transmembrane</keyword>
<dbReference type="SUPFAM" id="SSF56519">
    <property type="entry name" value="Penicillin binding protein dimerisation domain"/>
    <property type="match status" value="1"/>
</dbReference>
<sequence>MLSKWRINLFTVVLFGAVGLIFYRLFYLTYLQHDVLSKIAEGQYQNQQENSVRRGHIYIRDLSTGEKQLVALQKSFPYVFSKKDGRFKIVDKNPPPAEVERLRQESGQETSLGYEDGRYYPEGSFLAQVLGFLGFDENRRVGQYGLEAYYDETIRKENDLILTIDKNIQSFAEKELDYLLDKWRPVSGTVIVQDPQTGAILAMAGSPSFDPNNYGNYPLGNFVNKAVQEAFEPGSSFKPITMSGALDKKKVTPETTYFDTGEVEIAGYKIKNFNEKSFGTQTMSQVLEKSLNTGAMFVESQLGDDDFLNYVINFGFGQATGIDLAGEAAGDTSNLYSKRKINFLTASFGQGISVTPIQLVNAYSAIANGGKLMRPYVVKKVVKPSGETKETKPEVIGTPISEKTSAQVKAMLVGVVEKGFDKAKVKGYDVAAKTGTAQIASPKGGYSEEFIHDMVGFAPAFSPRFVVLIKMDKPQGIRFAADSLSPSLGNITRFLLNYFQIPPTRQ</sequence>
<evidence type="ECO:0000256" key="2">
    <source>
        <dbReference type="ARBA" id="ARBA00023136"/>
    </source>
</evidence>
<evidence type="ECO:0000256" key="1">
    <source>
        <dbReference type="ARBA" id="ARBA00004370"/>
    </source>
</evidence>
<keyword evidence="2 3" id="KW-0472">Membrane</keyword>
<dbReference type="InterPro" id="IPR001460">
    <property type="entry name" value="PCN-bd_Tpept"/>
</dbReference>
<evidence type="ECO:0000313" key="6">
    <source>
        <dbReference type="Proteomes" id="UP000178197"/>
    </source>
</evidence>
<dbReference type="Proteomes" id="UP000178197">
    <property type="component" value="Unassembled WGS sequence"/>
</dbReference>
<dbReference type="Gene3D" id="3.30.450.330">
    <property type="match status" value="1"/>
</dbReference>
<accession>A0A1F8FHA7</accession>
<dbReference type="InterPro" id="IPR012338">
    <property type="entry name" value="Beta-lactam/transpept-like"/>
</dbReference>
<dbReference type="GO" id="GO:0008658">
    <property type="term" value="F:penicillin binding"/>
    <property type="evidence" value="ECO:0007669"/>
    <property type="project" value="InterPro"/>
</dbReference>
<dbReference type="Pfam" id="PF00905">
    <property type="entry name" value="Transpeptidase"/>
    <property type="match status" value="1"/>
</dbReference>
<dbReference type="GO" id="GO:0005886">
    <property type="term" value="C:plasma membrane"/>
    <property type="evidence" value="ECO:0007669"/>
    <property type="project" value="TreeGrafter"/>
</dbReference>
<evidence type="ECO:0000256" key="3">
    <source>
        <dbReference type="SAM" id="Phobius"/>
    </source>
</evidence>
<dbReference type="AlphaFoldDB" id="A0A1F8FHA7"/>
<name>A0A1F8FHA7_9BACT</name>
<reference evidence="5 6" key="1">
    <citation type="journal article" date="2016" name="Nat. Commun.">
        <title>Thousands of microbial genomes shed light on interconnected biogeochemical processes in an aquifer system.</title>
        <authorList>
            <person name="Anantharaman K."/>
            <person name="Brown C.T."/>
            <person name="Hug L.A."/>
            <person name="Sharon I."/>
            <person name="Castelle C.J."/>
            <person name="Probst A.J."/>
            <person name="Thomas B.C."/>
            <person name="Singh A."/>
            <person name="Wilkins M.J."/>
            <person name="Karaoz U."/>
            <person name="Brodie E.L."/>
            <person name="Williams K.H."/>
            <person name="Hubbard S.S."/>
            <person name="Banfield J.F."/>
        </authorList>
    </citation>
    <scope>NUCLEOTIDE SEQUENCE [LARGE SCALE GENOMIC DNA]</scope>
</reference>
<feature type="transmembrane region" description="Helical" evidence="3">
    <location>
        <begin position="7"/>
        <end position="27"/>
    </location>
</feature>
<dbReference type="Gene3D" id="3.90.1310.10">
    <property type="entry name" value="Penicillin-binding protein 2a (Domain 2)"/>
    <property type="match status" value="1"/>
</dbReference>
<dbReference type="PANTHER" id="PTHR30627">
    <property type="entry name" value="PEPTIDOGLYCAN D,D-TRANSPEPTIDASE"/>
    <property type="match status" value="1"/>
</dbReference>
<comment type="subcellular location">
    <subcellularLocation>
        <location evidence="1">Membrane</location>
    </subcellularLocation>
</comment>
<dbReference type="Gene3D" id="3.40.710.10">
    <property type="entry name" value="DD-peptidase/beta-lactamase superfamily"/>
    <property type="match status" value="1"/>
</dbReference>
<feature type="domain" description="Penicillin-binding protein transpeptidase" evidence="4">
    <location>
        <begin position="188"/>
        <end position="480"/>
    </location>
</feature>
<dbReference type="InterPro" id="IPR050515">
    <property type="entry name" value="Beta-lactam/transpept"/>
</dbReference>
<keyword evidence="3" id="KW-1133">Transmembrane helix</keyword>
<comment type="caution">
    <text evidence="5">The sequence shown here is derived from an EMBL/GenBank/DDBJ whole genome shotgun (WGS) entry which is preliminary data.</text>
</comment>
<gene>
    <name evidence="5" type="ORF">A3C71_01920</name>
</gene>
<dbReference type="InterPro" id="IPR036138">
    <property type="entry name" value="PBP_dimer_sf"/>
</dbReference>
<dbReference type="GO" id="GO:0071555">
    <property type="term" value="P:cell wall organization"/>
    <property type="evidence" value="ECO:0007669"/>
    <property type="project" value="TreeGrafter"/>
</dbReference>
<organism evidence="5 6">
    <name type="scientific">Candidatus Yanofskybacteria bacterium RIFCSPHIGHO2_02_FULL_43_15c</name>
    <dbReference type="NCBI Taxonomy" id="1802679"/>
    <lineage>
        <taxon>Bacteria</taxon>
        <taxon>Candidatus Yanofskyibacteriota</taxon>
    </lineage>
</organism>